<dbReference type="Gene3D" id="1.10.10.10">
    <property type="entry name" value="Winged helix-like DNA-binding domain superfamily/Winged helix DNA-binding domain"/>
    <property type="match status" value="1"/>
</dbReference>
<keyword evidence="1" id="KW-0805">Transcription regulation</keyword>
<evidence type="ECO:0000313" key="6">
    <source>
        <dbReference type="Proteomes" id="UP000193827"/>
    </source>
</evidence>
<dbReference type="Proteomes" id="UP000193827">
    <property type="component" value="Unassembled WGS sequence"/>
</dbReference>
<feature type="domain" description="HTH gntR-type" evidence="4">
    <location>
        <begin position="18"/>
        <end position="86"/>
    </location>
</feature>
<gene>
    <name evidence="5" type="primary">yvoA_1</name>
    <name evidence="5" type="ORF">PEL8287_01119</name>
</gene>
<dbReference type="GO" id="GO:0003700">
    <property type="term" value="F:DNA-binding transcription factor activity"/>
    <property type="evidence" value="ECO:0007669"/>
    <property type="project" value="InterPro"/>
</dbReference>
<proteinExistence type="predicted"/>
<dbReference type="GO" id="GO:0003677">
    <property type="term" value="F:DNA binding"/>
    <property type="evidence" value="ECO:0007669"/>
    <property type="project" value="UniProtKB-KW"/>
</dbReference>
<dbReference type="Pfam" id="PF00392">
    <property type="entry name" value="GntR"/>
    <property type="match status" value="1"/>
</dbReference>
<organism evidence="5 6">
    <name type="scientific">Roseovarius litorisediminis</name>
    <dbReference type="NCBI Taxonomy" id="1312363"/>
    <lineage>
        <taxon>Bacteria</taxon>
        <taxon>Pseudomonadati</taxon>
        <taxon>Pseudomonadota</taxon>
        <taxon>Alphaproteobacteria</taxon>
        <taxon>Rhodobacterales</taxon>
        <taxon>Roseobacteraceae</taxon>
        <taxon>Roseovarius</taxon>
    </lineage>
</organism>
<dbReference type="CDD" id="cd07377">
    <property type="entry name" value="WHTH_GntR"/>
    <property type="match status" value="1"/>
</dbReference>
<dbReference type="SUPFAM" id="SSF46785">
    <property type="entry name" value="Winged helix' DNA-binding domain"/>
    <property type="match status" value="1"/>
</dbReference>
<evidence type="ECO:0000256" key="3">
    <source>
        <dbReference type="ARBA" id="ARBA00023163"/>
    </source>
</evidence>
<accession>A0A1Y5RSP2</accession>
<evidence type="ECO:0000259" key="4">
    <source>
        <dbReference type="PROSITE" id="PS50949"/>
    </source>
</evidence>
<evidence type="ECO:0000256" key="1">
    <source>
        <dbReference type="ARBA" id="ARBA00023015"/>
    </source>
</evidence>
<dbReference type="InterPro" id="IPR036388">
    <property type="entry name" value="WH-like_DNA-bd_sf"/>
</dbReference>
<dbReference type="InterPro" id="IPR036390">
    <property type="entry name" value="WH_DNA-bd_sf"/>
</dbReference>
<evidence type="ECO:0000313" key="5">
    <source>
        <dbReference type="EMBL" id="SLN24486.1"/>
    </source>
</evidence>
<reference evidence="5 6" key="1">
    <citation type="submission" date="2017-03" db="EMBL/GenBank/DDBJ databases">
        <authorList>
            <person name="Afonso C.L."/>
            <person name="Miller P.J."/>
            <person name="Scott M.A."/>
            <person name="Spackman E."/>
            <person name="Goraichik I."/>
            <person name="Dimitrov K.M."/>
            <person name="Suarez D.L."/>
            <person name="Swayne D.E."/>
        </authorList>
    </citation>
    <scope>NUCLEOTIDE SEQUENCE [LARGE SCALE GENOMIC DNA]</scope>
    <source>
        <strain evidence="5 6">CECT 8287</strain>
    </source>
</reference>
<dbReference type="InterPro" id="IPR000524">
    <property type="entry name" value="Tscrpt_reg_HTH_GntR"/>
</dbReference>
<dbReference type="PANTHER" id="PTHR44846:SF1">
    <property type="entry name" value="MANNOSYL-D-GLYCERATE TRANSPORT_METABOLISM SYSTEM REPRESSOR MNGR-RELATED"/>
    <property type="match status" value="1"/>
</dbReference>
<name>A0A1Y5RSP2_9RHOB</name>
<dbReference type="EMBL" id="FWFL01000002">
    <property type="protein sequence ID" value="SLN24486.1"/>
    <property type="molecule type" value="Genomic_DNA"/>
</dbReference>
<sequence>MNPAKVTAQLPRPQTSEAPMFRQIVDALRQQIVDRALPEHAPLPSKRVVAEQFNVSRMTSRRALEVLELEGLAYSEQRRGRFVSPPRLTYDISRMISFSADALATGIELEQVIRDDAGKPFCTGFQMWRGELTEFSARAFVNQNA</sequence>
<keyword evidence="2" id="KW-0238">DNA-binding</keyword>
<dbReference type="PROSITE" id="PS50949">
    <property type="entry name" value="HTH_GNTR"/>
    <property type="match status" value="1"/>
</dbReference>
<protein>
    <submittedName>
        <fullName evidence="5">HTH-type transcriptional repressor YvoA</fullName>
    </submittedName>
</protein>
<dbReference type="PRINTS" id="PR00035">
    <property type="entry name" value="HTHGNTR"/>
</dbReference>
<dbReference type="PANTHER" id="PTHR44846">
    <property type="entry name" value="MANNOSYL-D-GLYCERATE TRANSPORT/METABOLISM SYSTEM REPRESSOR MNGR-RELATED"/>
    <property type="match status" value="1"/>
</dbReference>
<dbReference type="InterPro" id="IPR050679">
    <property type="entry name" value="Bact_HTH_transcr_reg"/>
</dbReference>
<dbReference type="SMART" id="SM00345">
    <property type="entry name" value="HTH_GNTR"/>
    <property type="match status" value="1"/>
</dbReference>
<dbReference type="OrthoDB" id="7173258at2"/>
<dbReference type="AlphaFoldDB" id="A0A1Y5RSP2"/>
<evidence type="ECO:0000256" key="2">
    <source>
        <dbReference type="ARBA" id="ARBA00023125"/>
    </source>
</evidence>
<keyword evidence="6" id="KW-1185">Reference proteome</keyword>
<keyword evidence="3" id="KW-0804">Transcription</keyword>
<dbReference type="GO" id="GO:0045892">
    <property type="term" value="P:negative regulation of DNA-templated transcription"/>
    <property type="evidence" value="ECO:0007669"/>
    <property type="project" value="TreeGrafter"/>
</dbReference>